<evidence type="ECO:0000259" key="9">
    <source>
        <dbReference type="Pfam" id="PF02706"/>
    </source>
</evidence>
<evidence type="ECO:0000256" key="1">
    <source>
        <dbReference type="ARBA" id="ARBA00004651"/>
    </source>
</evidence>
<protein>
    <recommendedName>
        <fullName evidence="9">Polysaccharide chain length determinant N-terminal domain-containing protein</fullName>
    </recommendedName>
</protein>
<proteinExistence type="inferred from homology"/>
<name>A0ABP8VY79_9PSEU</name>
<evidence type="ECO:0000256" key="8">
    <source>
        <dbReference type="SAM" id="Phobius"/>
    </source>
</evidence>
<evidence type="ECO:0000313" key="10">
    <source>
        <dbReference type="EMBL" id="GAA4673515.1"/>
    </source>
</evidence>
<dbReference type="PANTHER" id="PTHR32309:SF31">
    <property type="entry name" value="CAPSULAR EXOPOLYSACCHARIDE FAMILY"/>
    <property type="match status" value="1"/>
</dbReference>
<evidence type="ECO:0000256" key="4">
    <source>
        <dbReference type="ARBA" id="ARBA00022692"/>
    </source>
</evidence>
<dbReference type="InterPro" id="IPR050445">
    <property type="entry name" value="Bact_polysacc_biosynth/exp"/>
</dbReference>
<feature type="region of interest" description="Disordered" evidence="7">
    <location>
        <begin position="490"/>
        <end position="512"/>
    </location>
</feature>
<accession>A0ABP8VY79</accession>
<keyword evidence="5 8" id="KW-1133">Transmembrane helix</keyword>
<evidence type="ECO:0000256" key="7">
    <source>
        <dbReference type="SAM" id="MobiDB-lite"/>
    </source>
</evidence>
<dbReference type="EMBL" id="BAABIC010000001">
    <property type="protein sequence ID" value="GAA4673515.1"/>
    <property type="molecule type" value="Genomic_DNA"/>
</dbReference>
<sequence length="512" mass="53984">MSVPGEPPPLLDLKPLVAGVRWRRRIWASLALVGLLGGAVLTLLAPPVPTAVARVAVVHEEDRDAGIGENRDALMATDVAVFQTTRIASAALAKLGVDESPAEFLATYSGEGLTANVLQITARGPDDDAAVRRAQALAQVFVADHVQRTQDAANAEADSLLEHRTVVERDVRELDDRIATMIRDAAEPGGTVTGQLEELNAQRLALTSQIADLAQQAEIARLGVPRVAAGTIVIDPARVVTDALTTAAIMNVAVGLVLGLGLGLAVAAVLTVTQDRPVLRSDIAAQLGSSVILQTTGRARVSRVRRWVSRRADRERRRAVATLARLIRHSPGQVSLIEIGCPRVVASLALDLAGELAVDRPVTVVDDLPGGVIRSAGKDPEPGVRVVQLAERAVAEASSLDGGCEVRIGVGSARPGATWMNCRRLGADALLVVRAGHASALELHTVARHLERSGVSRLGIVLVDPDPRDRTDGTLWGDLHRLLDDRVDLPTQADAAPPGAATQNGARRVELT</sequence>
<evidence type="ECO:0000256" key="6">
    <source>
        <dbReference type="ARBA" id="ARBA00023136"/>
    </source>
</evidence>
<organism evidence="10 11">
    <name type="scientific">Pseudonocardia yuanmonensis</name>
    <dbReference type="NCBI Taxonomy" id="1095914"/>
    <lineage>
        <taxon>Bacteria</taxon>
        <taxon>Bacillati</taxon>
        <taxon>Actinomycetota</taxon>
        <taxon>Actinomycetes</taxon>
        <taxon>Pseudonocardiales</taxon>
        <taxon>Pseudonocardiaceae</taxon>
        <taxon>Pseudonocardia</taxon>
    </lineage>
</organism>
<keyword evidence="6 8" id="KW-0472">Membrane</keyword>
<comment type="similarity">
    <text evidence="2">Belongs to the CpsC/CapA family.</text>
</comment>
<evidence type="ECO:0000313" key="11">
    <source>
        <dbReference type="Proteomes" id="UP001500325"/>
    </source>
</evidence>
<evidence type="ECO:0000256" key="2">
    <source>
        <dbReference type="ARBA" id="ARBA00006683"/>
    </source>
</evidence>
<keyword evidence="11" id="KW-1185">Reference proteome</keyword>
<keyword evidence="4 8" id="KW-0812">Transmembrane</keyword>
<feature type="transmembrane region" description="Helical" evidence="8">
    <location>
        <begin position="26"/>
        <end position="45"/>
    </location>
</feature>
<reference evidence="11" key="1">
    <citation type="journal article" date="2019" name="Int. J. Syst. Evol. Microbiol.">
        <title>The Global Catalogue of Microorganisms (GCM) 10K type strain sequencing project: providing services to taxonomists for standard genome sequencing and annotation.</title>
        <authorList>
            <consortium name="The Broad Institute Genomics Platform"/>
            <consortium name="The Broad Institute Genome Sequencing Center for Infectious Disease"/>
            <person name="Wu L."/>
            <person name="Ma J."/>
        </authorList>
    </citation>
    <scope>NUCLEOTIDE SEQUENCE [LARGE SCALE GENOMIC DNA]</scope>
    <source>
        <strain evidence="11">JCM 18055</strain>
    </source>
</reference>
<keyword evidence="3" id="KW-1003">Cell membrane</keyword>
<evidence type="ECO:0000256" key="3">
    <source>
        <dbReference type="ARBA" id="ARBA00022475"/>
    </source>
</evidence>
<dbReference type="Pfam" id="PF02706">
    <property type="entry name" value="Wzz"/>
    <property type="match status" value="1"/>
</dbReference>
<dbReference type="InterPro" id="IPR003856">
    <property type="entry name" value="LPS_length_determ_N"/>
</dbReference>
<feature type="domain" description="Polysaccharide chain length determinant N-terminal" evidence="9">
    <location>
        <begin position="11"/>
        <end position="89"/>
    </location>
</feature>
<comment type="subcellular location">
    <subcellularLocation>
        <location evidence="1">Cell membrane</location>
        <topology evidence="1">Multi-pass membrane protein</topology>
    </subcellularLocation>
</comment>
<dbReference type="PANTHER" id="PTHR32309">
    <property type="entry name" value="TYROSINE-PROTEIN KINASE"/>
    <property type="match status" value="1"/>
</dbReference>
<feature type="transmembrane region" description="Helical" evidence="8">
    <location>
        <begin position="248"/>
        <end position="272"/>
    </location>
</feature>
<evidence type="ECO:0000256" key="5">
    <source>
        <dbReference type="ARBA" id="ARBA00022989"/>
    </source>
</evidence>
<gene>
    <name evidence="10" type="ORF">GCM10023215_01240</name>
</gene>
<comment type="caution">
    <text evidence="10">The sequence shown here is derived from an EMBL/GenBank/DDBJ whole genome shotgun (WGS) entry which is preliminary data.</text>
</comment>
<dbReference type="Proteomes" id="UP001500325">
    <property type="component" value="Unassembled WGS sequence"/>
</dbReference>